<proteinExistence type="predicted"/>
<dbReference type="Proteomes" id="UP000663843">
    <property type="component" value="Unassembled WGS sequence"/>
</dbReference>
<keyword evidence="1" id="KW-0378">Hydrolase</keyword>
<dbReference type="PANTHER" id="PTHR47958">
    <property type="entry name" value="ATP-DEPENDENT RNA HELICASE DBP3"/>
    <property type="match status" value="1"/>
</dbReference>
<dbReference type="InterPro" id="IPR014001">
    <property type="entry name" value="Helicase_ATP-bd"/>
</dbReference>
<keyword evidence="2" id="KW-0347">Helicase</keyword>
<dbReference type="Pfam" id="PF00270">
    <property type="entry name" value="DEAD"/>
    <property type="match status" value="1"/>
</dbReference>
<sequence length="648" mass="72586">MLNSGNILMDGAVRNAILGSLESGAQKYIEEALDPRDAWLSLEKKYLTAEAEADAKLISVEKQLSDLRLEEGGDMIEHIAEFCRMRCQLHGSRFALDDPASVSMLYRSLPSSYRHSVLTPEGTEMKDFGALCARLTYLSQNPEPEVRIDDIPPAPTEDYTNWGVPEDIRSFGLTGDKNPLLEERAAVTCWDCLLKGHKAGTPECPQYEWRKELWGMESKDISIGTRNLGTASSSEEPLLINAKRLCYEFSEPIKVILSFDELGLKSDLRQRLHYSPFAVQQCAILPIINGRNVFAQAPPGSGKTTALAVSILQLIDATLPCAQALVFISTGANFQKVLETLKPSSVRSYLCYSSDPLASIGSLSGINEHHIFVGTPENLLALISRKVINLHKLKIVALDDLDKLVEAGMESQILEVYRHVPPLAQVVASSTAYSFSIAKAVKKLLTDPLQITVNRDEGLSIGTHFYVTVPVEQKPDALRASFATLGTDGVVVLCQDSTKISKYPWDKTCRCYYLRNSERYTDVIQDFTYQQQRIRERYSSTYSNYGYGYLHDRPQDPVTNVALVATDPAFLAARVDLLKTGNPIVHYDIPNNIEDYVKRLWEWRISDSGRSHLVISFVTTSELHIIQDLEQYYGVHVAELRWDGRRLH</sequence>
<comment type="caution">
    <text evidence="4">The sequence shown here is derived from an EMBL/GenBank/DDBJ whole genome shotgun (WGS) entry which is preliminary data.</text>
</comment>
<evidence type="ECO:0000256" key="2">
    <source>
        <dbReference type="ARBA" id="ARBA00022806"/>
    </source>
</evidence>
<dbReference type="EMBL" id="CAJMWT010001056">
    <property type="protein sequence ID" value="CAE6375332.1"/>
    <property type="molecule type" value="Genomic_DNA"/>
</dbReference>
<dbReference type="InterPro" id="IPR011545">
    <property type="entry name" value="DEAD/DEAH_box_helicase_dom"/>
</dbReference>
<protein>
    <recommendedName>
        <fullName evidence="3">Helicase ATP-binding domain-containing protein</fullName>
    </recommendedName>
</protein>
<evidence type="ECO:0000256" key="1">
    <source>
        <dbReference type="ARBA" id="ARBA00022801"/>
    </source>
</evidence>
<evidence type="ECO:0000313" key="4">
    <source>
        <dbReference type="EMBL" id="CAE6375332.1"/>
    </source>
</evidence>
<evidence type="ECO:0000259" key="3">
    <source>
        <dbReference type="PROSITE" id="PS51192"/>
    </source>
</evidence>
<dbReference type="SMART" id="SM00487">
    <property type="entry name" value="DEXDc"/>
    <property type="match status" value="1"/>
</dbReference>
<feature type="domain" description="Helicase ATP-binding" evidence="3">
    <location>
        <begin position="284"/>
        <end position="451"/>
    </location>
</feature>
<keyword evidence="2" id="KW-0067">ATP-binding</keyword>
<evidence type="ECO:0000313" key="5">
    <source>
        <dbReference type="Proteomes" id="UP000663843"/>
    </source>
</evidence>
<dbReference type="GO" id="GO:0003676">
    <property type="term" value="F:nucleic acid binding"/>
    <property type="evidence" value="ECO:0007669"/>
    <property type="project" value="InterPro"/>
</dbReference>
<gene>
    <name evidence="4" type="ORF">RDB_LOCUS20894</name>
</gene>
<dbReference type="GO" id="GO:0005524">
    <property type="term" value="F:ATP binding"/>
    <property type="evidence" value="ECO:0007669"/>
    <property type="project" value="InterPro"/>
</dbReference>
<dbReference type="SUPFAM" id="SSF52540">
    <property type="entry name" value="P-loop containing nucleoside triphosphate hydrolases"/>
    <property type="match status" value="2"/>
</dbReference>
<accession>A0A8H2WDV2</accession>
<keyword evidence="2" id="KW-0547">Nucleotide-binding</keyword>
<dbReference type="InterPro" id="IPR027417">
    <property type="entry name" value="P-loop_NTPase"/>
</dbReference>
<name>A0A8H2WDV2_9AGAM</name>
<dbReference type="PROSITE" id="PS51192">
    <property type="entry name" value="HELICASE_ATP_BIND_1"/>
    <property type="match status" value="1"/>
</dbReference>
<organism evidence="4 5">
    <name type="scientific">Rhizoctonia solani</name>
    <dbReference type="NCBI Taxonomy" id="456999"/>
    <lineage>
        <taxon>Eukaryota</taxon>
        <taxon>Fungi</taxon>
        <taxon>Dikarya</taxon>
        <taxon>Basidiomycota</taxon>
        <taxon>Agaricomycotina</taxon>
        <taxon>Agaricomycetes</taxon>
        <taxon>Cantharellales</taxon>
        <taxon>Ceratobasidiaceae</taxon>
        <taxon>Rhizoctonia</taxon>
    </lineage>
</organism>
<dbReference type="AlphaFoldDB" id="A0A8H2WDV2"/>
<dbReference type="Pfam" id="PF14223">
    <property type="entry name" value="Retrotran_gag_2"/>
    <property type="match status" value="1"/>
</dbReference>
<dbReference type="GO" id="GO:0016787">
    <property type="term" value="F:hydrolase activity"/>
    <property type="evidence" value="ECO:0007669"/>
    <property type="project" value="UniProtKB-KW"/>
</dbReference>
<reference evidence="4" key="1">
    <citation type="submission" date="2021-01" db="EMBL/GenBank/DDBJ databases">
        <authorList>
            <person name="Kaushik A."/>
        </authorList>
    </citation>
    <scope>NUCLEOTIDE SEQUENCE</scope>
    <source>
        <strain evidence="4">AG2-2IIIB</strain>
    </source>
</reference>
<dbReference type="GO" id="GO:0004386">
    <property type="term" value="F:helicase activity"/>
    <property type="evidence" value="ECO:0007669"/>
    <property type="project" value="UniProtKB-KW"/>
</dbReference>
<dbReference type="Gene3D" id="3.40.50.300">
    <property type="entry name" value="P-loop containing nucleotide triphosphate hydrolases"/>
    <property type="match status" value="1"/>
</dbReference>